<evidence type="ECO:0000313" key="2">
    <source>
        <dbReference type="Proteomes" id="UP000265703"/>
    </source>
</evidence>
<name>A0A397THZ7_9GLOM</name>
<dbReference type="Gene3D" id="3.80.10.10">
    <property type="entry name" value="Ribonuclease Inhibitor"/>
    <property type="match status" value="1"/>
</dbReference>
<evidence type="ECO:0008006" key="3">
    <source>
        <dbReference type="Google" id="ProtNLM"/>
    </source>
</evidence>
<dbReference type="SUPFAM" id="SSF52047">
    <property type="entry name" value="RNI-like"/>
    <property type="match status" value="1"/>
</dbReference>
<evidence type="ECO:0000313" key="1">
    <source>
        <dbReference type="EMBL" id="RIA97860.1"/>
    </source>
</evidence>
<proteinExistence type="predicted"/>
<organism evidence="1 2">
    <name type="scientific">Glomus cerebriforme</name>
    <dbReference type="NCBI Taxonomy" id="658196"/>
    <lineage>
        <taxon>Eukaryota</taxon>
        <taxon>Fungi</taxon>
        <taxon>Fungi incertae sedis</taxon>
        <taxon>Mucoromycota</taxon>
        <taxon>Glomeromycotina</taxon>
        <taxon>Glomeromycetes</taxon>
        <taxon>Glomerales</taxon>
        <taxon>Glomeraceae</taxon>
        <taxon>Glomus</taxon>
    </lineage>
</organism>
<accession>A0A397THZ7</accession>
<protein>
    <recommendedName>
        <fullName evidence="3">F-box domain-containing protein</fullName>
    </recommendedName>
</protein>
<reference evidence="1 2" key="1">
    <citation type="submission" date="2018-06" db="EMBL/GenBank/DDBJ databases">
        <title>Comparative genomics reveals the genomic features of Rhizophagus irregularis, R. cerebriforme, R. diaphanum and Gigaspora rosea, and their symbiotic lifestyle signature.</title>
        <authorList>
            <person name="Morin E."/>
            <person name="San Clemente H."/>
            <person name="Chen E.C.H."/>
            <person name="De La Providencia I."/>
            <person name="Hainaut M."/>
            <person name="Kuo A."/>
            <person name="Kohler A."/>
            <person name="Murat C."/>
            <person name="Tang N."/>
            <person name="Roy S."/>
            <person name="Loubradou J."/>
            <person name="Henrissat B."/>
            <person name="Grigoriev I.V."/>
            <person name="Corradi N."/>
            <person name="Roux C."/>
            <person name="Martin F.M."/>
        </authorList>
    </citation>
    <scope>NUCLEOTIDE SEQUENCE [LARGE SCALE GENOMIC DNA]</scope>
    <source>
        <strain evidence="1 2">DAOM 227022</strain>
    </source>
</reference>
<dbReference type="Proteomes" id="UP000265703">
    <property type="component" value="Unassembled WGS sequence"/>
</dbReference>
<dbReference type="OrthoDB" id="550575at2759"/>
<keyword evidence="2" id="KW-1185">Reference proteome</keyword>
<comment type="caution">
    <text evidence="1">The sequence shown here is derived from an EMBL/GenBank/DDBJ whole genome shotgun (WGS) entry which is preliminary data.</text>
</comment>
<dbReference type="AlphaFoldDB" id="A0A397THZ7"/>
<gene>
    <name evidence="1" type="ORF">C1645_813578</name>
</gene>
<dbReference type="InterPro" id="IPR032675">
    <property type="entry name" value="LRR_dom_sf"/>
</dbReference>
<sequence>MAQLLSDILNEIFEYLEDDMITLRSCLLVNHLWCEASLKIFWRNVWNYKTSNFRTLIACLPNKSKEILNKNGINISVPTSKPPMFNYAKFCKVLPVHQVSCKLEQILKDQSSKYFISTSIVTQEIFKLFMSQIGSLKELEFWKYSNTNFEFYPGSKDCLKNLTELRCSSSISSEFFSQLFQICQNIRSLSIGFRTGSISNGLIDLISVQKNLKDLSIYYSKEEDLKNIIPSIMKPDNLNKLRLYGISHRDPLSFITKFINLQQLELLYNYSKDFKDDKKLQYIIFPQLQILKIKHVFLNYELLIKFLENNGKNLKEFYYVGNIEAISNNSLNLSIAKFCPNLRKLSVGFKNSELETLKIIYESCQYLKSIKIWCGGEFLSEKVALESVVNYSHKNIYEIILYHISETLSKLLPEELESFFISWANRVPQKSLSLIIINKYGTKNSLDTNIENMKIIEKYGKLSVIKRFKTIDFDDDLN</sequence>
<dbReference type="EMBL" id="QKYT01000024">
    <property type="protein sequence ID" value="RIA97860.1"/>
    <property type="molecule type" value="Genomic_DNA"/>
</dbReference>